<dbReference type="AlphaFoldDB" id="A0A133NDJ4"/>
<protein>
    <submittedName>
        <fullName evidence="1">Uncharacterized protein</fullName>
    </submittedName>
</protein>
<name>A0A133NDJ4_9FUSO</name>
<evidence type="ECO:0000313" key="1">
    <source>
        <dbReference type="EMBL" id="KXA14334.1"/>
    </source>
</evidence>
<comment type="caution">
    <text evidence="1">The sequence shown here is derived from an EMBL/GenBank/DDBJ whole genome shotgun (WGS) entry which is preliminary data.</text>
</comment>
<proteinExistence type="predicted"/>
<dbReference type="EMBL" id="LRPX01000047">
    <property type="protein sequence ID" value="KXA14334.1"/>
    <property type="molecule type" value="Genomic_DNA"/>
</dbReference>
<organism evidence="1 2">
    <name type="scientific">Fusobacterium equinum</name>
    <dbReference type="NCBI Taxonomy" id="134605"/>
    <lineage>
        <taxon>Bacteria</taxon>
        <taxon>Fusobacteriati</taxon>
        <taxon>Fusobacteriota</taxon>
        <taxon>Fusobacteriia</taxon>
        <taxon>Fusobacteriales</taxon>
        <taxon>Fusobacteriaceae</taxon>
        <taxon>Fusobacterium</taxon>
    </lineage>
</organism>
<gene>
    <name evidence="1" type="ORF">HMPREF3206_01018</name>
</gene>
<dbReference type="Proteomes" id="UP000070617">
    <property type="component" value="Unassembled WGS sequence"/>
</dbReference>
<dbReference type="PATRIC" id="fig|134605.3.peg.1012"/>
<reference evidence="2" key="1">
    <citation type="submission" date="2016-01" db="EMBL/GenBank/DDBJ databases">
        <authorList>
            <person name="Mitreva M."/>
            <person name="Pepin K.H."/>
            <person name="Mihindukulasuriya K.A."/>
            <person name="Fulton R."/>
            <person name="Fronick C."/>
            <person name="O'Laughlin M."/>
            <person name="Miner T."/>
            <person name="Herter B."/>
            <person name="Rosa B.A."/>
            <person name="Cordes M."/>
            <person name="Tomlinson C."/>
            <person name="Wollam A."/>
            <person name="Palsikar V.B."/>
            <person name="Mardis E.R."/>
            <person name="Wilson R.K."/>
        </authorList>
    </citation>
    <scope>NUCLEOTIDE SEQUENCE [LARGE SCALE GENOMIC DNA]</scope>
    <source>
        <strain evidence="2">CMW8396</strain>
    </source>
</reference>
<sequence length="39" mass="4732">MENFTFQCVSIKVKDRPSPYHVFVNFTFQCVSIKVYWNK</sequence>
<evidence type="ECO:0000313" key="2">
    <source>
        <dbReference type="Proteomes" id="UP000070617"/>
    </source>
</evidence>
<keyword evidence="2" id="KW-1185">Reference proteome</keyword>
<accession>A0A133NDJ4</accession>